<feature type="transmembrane region" description="Helical" evidence="7">
    <location>
        <begin position="272"/>
        <end position="293"/>
    </location>
</feature>
<organism evidence="9 10">
    <name type="scientific">Pseudomonas putida</name>
    <name type="common">Arthrobacter siderocapsulatus</name>
    <dbReference type="NCBI Taxonomy" id="303"/>
    <lineage>
        <taxon>Bacteria</taxon>
        <taxon>Pseudomonadati</taxon>
        <taxon>Pseudomonadota</taxon>
        <taxon>Gammaproteobacteria</taxon>
        <taxon>Pseudomonadales</taxon>
        <taxon>Pseudomonadaceae</taxon>
        <taxon>Pseudomonas</taxon>
    </lineage>
</organism>
<dbReference type="AlphaFoldDB" id="A0A2S3XCH9"/>
<evidence type="ECO:0000256" key="6">
    <source>
        <dbReference type="ARBA" id="ARBA00023136"/>
    </source>
</evidence>
<dbReference type="Pfam" id="PF07690">
    <property type="entry name" value="MFS_1"/>
    <property type="match status" value="1"/>
</dbReference>
<evidence type="ECO:0000256" key="4">
    <source>
        <dbReference type="ARBA" id="ARBA00022797"/>
    </source>
</evidence>
<dbReference type="PANTHER" id="PTHR43791">
    <property type="entry name" value="PERMEASE-RELATED"/>
    <property type="match status" value="1"/>
</dbReference>
<evidence type="ECO:0000313" key="10">
    <source>
        <dbReference type="Proteomes" id="UP000237378"/>
    </source>
</evidence>
<reference evidence="9 10" key="2">
    <citation type="submission" date="2018-03" db="EMBL/GenBank/DDBJ databases">
        <title>Draft genome of Pseudomonas putida strain KH-18-2.</title>
        <authorList>
            <person name="Yoshizawa S."/>
            <person name="Khan N.H."/>
            <person name="Nishimura M."/>
            <person name="Chiura H.X."/>
            <person name="Ogura Y."/>
            <person name="Hayashi T."/>
            <person name="Kogure K."/>
        </authorList>
    </citation>
    <scope>NUCLEOTIDE SEQUENCE [LARGE SCALE GENOMIC DNA]</scope>
    <source>
        <strain evidence="9 10">KH-18-2</strain>
    </source>
</reference>
<dbReference type="FunFam" id="1.20.1250.20:FF:000018">
    <property type="entry name" value="MFS transporter permease"/>
    <property type="match status" value="1"/>
</dbReference>
<dbReference type="PANTHER" id="PTHR43791:SF36">
    <property type="entry name" value="TRANSPORTER, PUTATIVE (AFU_ORTHOLOGUE AFUA_6G08340)-RELATED"/>
    <property type="match status" value="1"/>
</dbReference>
<dbReference type="InterPro" id="IPR020846">
    <property type="entry name" value="MFS_dom"/>
</dbReference>
<dbReference type="CDD" id="cd17319">
    <property type="entry name" value="MFS_ExuT_GudP_like"/>
    <property type="match status" value="1"/>
</dbReference>
<feature type="transmembrane region" description="Helical" evidence="7">
    <location>
        <begin position="239"/>
        <end position="260"/>
    </location>
</feature>
<evidence type="ECO:0000313" key="9">
    <source>
        <dbReference type="EMBL" id="POG13304.1"/>
    </source>
</evidence>
<feature type="transmembrane region" description="Helical" evidence="7">
    <location>
        <begin position="49"/>
        <end position="69"/>
    </location>
</feature>
<evidence type="ECO:0000256" key="5">
    <source>
        <dbReference type="ARBA" id="ARBA00022989"/>
    </source>
</evidence>
<protein>
    <recommendedName>
        <fullName evidence="8">Major facilitator superfamily (MFS) profile domain-containing protein</fullName>
    </recommendedName>
</protein>
<feature type="transmembrane region" description="Helical" evidence="7">
    <location>
        <begin position="12"/>
        <end position="29"/>
    </location>
</feature>
<dbReference type="GO" id="GO:0016020">
    <property type="term" value="C:membrane"/>
    <property type="evidence" value="ECO:0007669"/>
    <property type="project" value="UniProtKB-SubCell"/>
</dbReference>
<evidence type="ECO:0000256" key="7">
    <source>
        <dbReference type="SAM" id="Phobius"/>
    </source>
</evidence>
<name>A0A2S3XCH9_PSEPU</name>
<dbReference type="InterPro" id="IPR011701">
    <property type="entry name" value="MFS"/>
</dbReference>
<sequence>MTSTVDTALQKVTLRLIPYLLLLYVVAYIDRANISFAALEMNASLGFDASIYGLAAGIFFIGYFIFEVPSNILLAKFGAKIWIARILMSWGVVVILTGFVQNATQLHILRFLLGLAEAGLFPGLIYYMASWFPKKSMAKNVAMFMSAIPVAYIIGGPISGWLIDNVTGLSLEGWRWMFIIEGAAAVVLAPITYFYLTDSPPKAHWLTEDEKQALLLEVNAGGSATMHEQDHSAFTHPTVWYLSALYFFYISGTLGLMYFLPQIVKQLSGTASATQVGLISAIPYIVGGVFMNAWARRSDRKSERYAHAAAPLLLVILAYAAMISGQLTSTVSMLGALIVAIVGVFAFNGPFWSIPSQLLPRKSSAAGIAIINSCGGLGGFAGPYLMGYLSKISGSNQLGLSILCGFLVASTIMLLALKKNKRLGGIKCESIS</sequence>
<feature type="transmembrane region" description="Helical" evidence="7">
    <location>
        <begin position="81"/>
        <end position="101"/>
    </location>
</feature>
<keyword evidence="6 7" id="KW-0472">Membrane</keyword>
<dbReference type="PROSITE" id="PS50850">
    <property type="entry name" value="MFS"/>
    <property type="match status" value="1"/>
</dbReference>
<keyword evidence="4" id="KW-0058">Aromatic hydrocarbons catabolism</keyword>
<feature type="transmembrane region" description="Helical" evidence="7">
    <location>
        <begin position="141"/>
        <end position="163"/>
    </location>
</feature>
<evidence type="ECO:0000256" key="1">
    <source>
        <dbReference type="ARBA" id="ARBA00004141"/>
    </source>
</evidence>
<feature type="transmembrane region" description="Helical" evidence="7">
    <location>
        <begin position="364"/>
        <end position="386"/>
    </location>
</feature>
<proteinExistence type="predicted"/>
<feature type="transmembrane region" description="Helical" evidence="7">
    <location>
        <begin position="398"/>
        <end position="417"/>
    </location>
</feature>
<evidence type="ECO:0000256" key="2">
    <source>
        <dbReference type="ARBA" id="ARBA00022448"/>
    </source>
</evidence>
<dbReference type="SUPFAM" id="SSF103473">
    <property type="entry name" value="MFS general substrate transporter"/>
    <property type="match status" value="1"/>
</dbReference>
<comment type="caution">
    <text evidence="9">The sequence shown here is derived from an EMBL/GenBank/DDBJ whole genome shotgun (WGS) entry which is preliminary data.</text>
</comment>
<feature type="transmembrane region" description="Helical" evidence="7">
    <location>
        <begin position="175"/>
        <end position="196"/>
    </location>
</feature>
<keyword evidence="5 7" id="KW-1133">Transmembrane helix</keyword>
<reference evidence="9 10" key="1">
    <citation type="submission" date="2016-08" db="EMBL/GenBank/DDBJ databases">
        <authorList>
            <person name="Seilhamer J.J."/>
        </authorList>
    </citation>
    <scope>NUCLEOTIDE SEQUENCE [LARGE SCALE GENOMIC DNA]</scope>
    <source>
        <strain evidence="9 10">KH-18-2</strain>
    </source>
</reference>
<feature type="domain" description="Major facilitator superfamily (MFS) profile" evidence="8">
    <location>
        <begin position="16"/>
        <end position="422"/>
    </location>
</feature>
<feature type="transmembrane region" description="Helical" evidence="7">
    <location>
        <begin position="107"/>
        <end position="129"/>
    </location>
</feature>
<dbReference type="InterPro" id="IPR036259">
    <property type="entry name" value="MFS_trans_sf"/>
</dbReference>
<evidence type="ECO:0000256" key="3">
    <source>
        <dbReference type="ARBA" id="ARBA00022692"/>
    </source>
</evidence>
<dbReference type="Gene3D" id="1.20.1250.20">
    <property type="entry name" value="MFS general substrate transporter like domains"/>
    <property type="match status" value="2"/>
</dbReference>
<dbReference type="RefSeq" id="WP_103469099.1">
    <property type="nucleotide sequence ID" value="NZ_JADUCH010000011.1"/>
</dbReference>
<evidence type="ECO:0000259" key="8">
    <source>
        <dbReference type="PROSITE" id="PS50850"/>
    </source>
</evidence>
<keyword evidence="2" id="KW-0813">Transport</keyword>
<comment type="subcellular location">
    <subcellularLocation>
        <location evidence="1">Membrane</location>
        <topology evidence="1">Multi-pass membrane protein</topology>
    </subcellularLocation>
</comment>
<dbReference type="Proteomes" id="UP000237378">
    <property type="component" value="Unassembled WGS sequence"/>
</dbReference>
<accession>A0A2S3XCH9</accession>
<gene>
    <name evidence="9" type="ORF">BGP82_02280</name>
</gene>
<feature type="transmembrane region" description="Helical" evidence="7">
    <location>
        <begin position="305"/>
        <end position="325"/>
    </location>
</feature>
<feature type="transmembrane region" description="Helical" evidence="7">
    <location>
        <begin position="331"/>
        <end position="352"/>
    </location>
</feature>
<dbReference type="GO" id="GO:0022857">
    <property type="term" value="F:transmembrane transporter activity"/>
    <property type="evidence" value="ECO:0007669"/>
    <property type="project" value="InterPro"/>
</dbReference>
<keyword evidence="3 7" id="KW-0812">Transmembrane</keyword>
<dbReference type="EMBL" id="MING01000019">
    <property type="protein sequence ID" value="POG13304.1"/>
    <property type="molecule type" value="Genomic_DNA"/>
</dbReference>